<evidence type="ECO:0000313" key="1">
    <source>
        <dbReference type="EMBL" id="MFC7337304.1"/>
    </source>
</evidence>
<dbReference type="RefSeq" id="WP_379711463.1">
    <property type="nucleotide sequence ID" value="NZ_JBHTBS010000003.1"/>
</dbReference>
<evidence type="ECO:0000313" key="2">
    <source>
        <dbReference type="Proteomes" id="UP001596472"/>
    </source>
</evidence>
<gene>
    <name evidence="1" type="ORF">ACFQY0_08970</name>
</gene>
<reference evidence="2" key="1">
    <citation type="journal article" date="2019" name="Int. J. Syst. Evol. Microbiol.">
        <title>The Global Catalogue of Microorganisms (GCM) 10K type strain sequencing project: providing services to taxonomists for standard genome sequencing and annotation.</title>
        <authorList>
            <consortium name="The Broad Institute Genomics Platform"/>
            <consortium name="The Broad Institute Genome Sequencing Center for Infectious Disease"/>
            <person name="Wu L."/>
            <person name="Ma J."/>
        </authorList>
    </citation>
    <scope>NUCLEOTIDE SEQUENCE [LARGE SCALE GENOMIC DNA]</scope>
    <source>
        <strain evidence="2">CGMCC 4.1467</strain>
    </source>
</reference>
<proteinExistence type="predicted"/>
<dbReference type="EMBL" id="JBHTBS010000003">
    <property type="protein sequence ID" value="MFC7337304.1"/>
    <property type="molecule type" value="Genomic_DNA"/>
</dbReference>
<protein>
    <submittedName>
        <fullName evidence="1">Uncharacterized protein</fullName>
    </submittedName>
</protein>
<accession>A0ABW2L4L7</accession>
<organism evidence="1 2">
    <name type="scientific">Haloferula chungangensis</name>
    <dbReference type="NCBI Taxonomy" id="1048331"/>
    <lineage>
        <taxon>Bacteria</taxon>
        <taxon>Pseudomonadati</taxon>
        <taxon>Verrucomicrobiota</taxon>
        <taxon>Verrucomicrobiia</taxon>
        <taxon>Verrucomicrobiales</taxon>
        <taxon>Verrucomicrobiaceae</taxon>
        <taxon>Haloferula</taxon>
    </lineage>
</organism>
<comment type="caution">
    <text evidence="1">The sequence shown here is derived from an EMBL/GenBank/DDBJ whole genome shotgun (WGS) entry which is preliminary data.</text>
</comment>
<sequence length="51" mass="5386">MARLARYKAVAVKGEGGGEEDAERVAMEQLSFLRANEGVSVVTSQGELGFA</sequence>
<dbReference type="Proteomes" id="UP001596472">
    <property type="component" value="Unassembled WGS sequence"/>
</dbReference>
<name>A0ABW2L4L7_9BACT</name>
<keyword evidence="2" id="KW-1185">Reference proteome</keyword>